<keyword evidence="1" id="KW-0472">Membrane</keyword>
<dbReference type="InterPro" id="IPR000326">
    <property type="entry name" value="PAP2/HPO"/>
</dbReference>
<evidence type="ECO:0000313" key="3">
    <source>
        <dbReference type="EMBL" id="PFH54369.1"/>
    </source>
</evidence>
<dbReference type="Proteomes" id="UP000242287">
    <property type="component" value="Unassembled WGS sequence"/>
</dbReference>
<dbReference type="UniPathway" id="UPA00378"/>
<sequence>ACIIITTRSTAAAFAGLGAITCALSVKVIKKFIRQDRPVQVNHAGRKKVTYGMPSTHSAAMSYYATFIVLASWHLPLHRSLPTGPLMRIVPPVIAVPWATVVIMSRVWLGHHTWPQVIAGASYGVLFGSVWFTLWTNGLNQYGAELERLIEAFILGHL</sequence>
<keyword evidence="4" id="KW-1185">Reference proteome</keyword>
<gene>
    <name evidence="3" type="ORF">AMATHDRAFT_135772</name>
</gene>
<dbReference type="EMBL" id="KZ301970">
    <property type="protein sequence ID" value="PFH54369.1"/>
    <property type="molecule type" value="Genomic_DNA"/>
</dbReference>
<dbReference type="AlphaFoldDB" id="A0A2A9NV08"/>
<reference evidence="3 4" key="1">
    <citation type="submission" date="2014-02" db="EMBL/GenBank/DDBJ databases">
        <title>Transposable element dynamics among asymbiotic and ectomycorrhizal Amanita fungi.</title>
        <authorList>
            <consortium name="DOE Joint Genome Institute"/>
            <person name="Hess J."/>
            <person name="Skrede I."/>
            <person name="Wolfe B."/>
            <person name="LaButti K."/>
            <person name="Ohm R.A."/>
            <person name="Grigoriev I.V."/>
            <person name="Pringle A."/>
        </authorList>
    </citation>
    <scope>NUCLEOTIDE SEQUENCE [LARGE SCALE GENOMIC DNA]</scope>
    <source>
        <strain evidence="3 4">SKay4041</strain>
    </source>
</reference>
<protein>
    <recommendedName>
        <fullName evidence="2">Phosphatidic acid phosphatase type 2/haloperoxidase domain-containing protein</fullName>
    </recommendedName>
</protein>
<name>A0A2A9NV08_9AGAR</name>
<evidence type="ECO:0000259" key="2">
    <source>
        <dbReference type="SMART" id="SM00014"/>
    </source>
</evidence>
<evidence type="ECO:0000313" key="4">
    <source>
        <dbReference type="Proteomes" id="UP000242287"/>
    </source>
</evidence>
<evidence type="ECO:0000256" key="1">
    <source>
        <dbReference type="SAM" id="Phobius"/>
    </source>
</evidence>
<dbReference type="STRING" id="703135.A0A2A9NV08"/>
<organism evidence="3 4">
    <name type="scientific">Amanita thiersii Skay4041</name>
    <dbReference type="NCBI Taxonomy" id="703135"/>
    <lineage>
        <taxon>Eukaryota</taxon>
        <taxon>Fungi</taxon>
        <taxon>Dikarya</taxon>
        <taxon>Basidiomycota</taxon>
        <taxon>Agaricomycotina</taxon>
        <taxon>Agaricomycetes</taxon>
        <taxon>Agaricomycetidae</taxon>
        <taxon>Agaricales</taxon>
        <taxon>Pluteineae</taxon>
        <taxon>Amanitaceae</taxon>
        <taxon>Amanita</taxon>
    </lineage>
</organism>
<dbReference type="PANTHER" id="PTHR14969">
    <property type="entry name" value="SPHINGOSINE-1-PHOSPHATE PHOSPHOHYDROLASE"/>
    <property type="match status" value="1"/>
</dbReference>
<dbReference type="SMART" id="SM00014">
    <property type="entry name" value="acidPPc"/>
    <property type="match status" value="1"/>
</dbReference>
<feature type="transmembrane region" description="Helical" evidence="1">
    <location>
        <begin position="60"/>
        <end position="77"/>
    </location>
</feature>
<proteinExistence type="predicted"/>
<dbReference type="InterPro" id="IPR036938">
    <property type="entry name" value="PAP2/HPO_sf"/>
</dbReference>
<dbReference type="GO" id="GO:0042392">
    <property type="term" value="F:sphingosine-1-phosphate phosphatase activity"/>
    <property type="evidence" value="ECO:0007669"/>
    <property type="project" value="TreeGrafter"/>
</dbReference>
<feature type="non-terminal residue" evidence="3">
    <location>
        <position position="1"/>
    </location>
</feature>
<dbReference type="PANTHER" id="PTHR14969:SF13">
    <property type="entry name" value="AT30094P"/>
    <property type="match status" value="1"/>
</dbReference>
<dbReference type="Gene3D" id="1.20.144.10">
    <property type="entry name" value="Phosphatidic acid phosphatase type 2/haloperoxidase"/>
    <property type="match status" value="1"/>
</dbReference>
<keyword evidence="1" id="KW-0812">Transmembrane</keyword>
<dbReference type="SUPFAM" id="SSF48317">
    <property type="entry name" value="Acid phosphatase/Vanadium-dependent haloperoxidase"/>
    <property type="match status" value="1"/>
</dbReference>
<dbReference type="OrthoDB" id="302705at2759"/>
<accession>A0A2A9NV08</accession>
<feature type="domain" description="Phosphatidic acid phosphatase type 2/haloperoxidase" evidence="2">
    <location>
        <begin position="12"/>
        <end position="132"/>
    </location>
</feature>
<keyword evidence="1" id="KW-1133">Transmembrane helix</keyword>
<feature type="transmembrane region" description="Helical" evidence="1">
    <location>
        <begin position="114"/>
        <end position="134"/>
    </location>
</feature>
<feature type="transmembrane region" description="Helical" evidence="1">
    <location>
        <begin position="89"/>
        <end position="108"/>
    </location>
</feature>
<dbReference type="Pfam" id="PF01569">
    <property type="entry name" value="PAP2"/>
    <property type="match status" value="1"/>
</dbReference>